<dbReference type="EMBL" id="CAEZUF010000007">
    <property type="protein sequence ID" value="CAB4585148.1"/>
    <property type="molecule type" value="Genomic_DNA"/>
</dbReference>
<feature type="domain" description="Periplasmic binding protein" evidence="3">
    <location>
        <begin position="71"/>
        <end position="320"/>
    </location>
</feature>
<evidence type="ECO:0000313" key="6">
    <source>
        <dbReference type="EMBL" id="CAB4943262.1"/>
    </source>
</evidence>
<evidence type="ECO:0000313" key="5">
    <source>
        <dbReference type="EMBL" id="CAB4667069.1"/>
    </source>
</evidence>
<name>A0A6J6FKZ0_9ZZZZ</name>
<dbReference type="PANTHER" id="PTHR30036">
    <property type="entry name" value="D-XYLOSE-BINDING PERIPLASMIC PROTEIN"/>
    <property type="match status" value="1"/>
</dbReference>
<proteinExistence type="inferred from homology"/>
<dbReference type="InterPro" id="IPR028082">
    <property type="entry name" value="Peripla_BP_I"/>
</dbReference>
<accession>A0A6J6FKZ0</accession>
<dbReference type="EMBL" id="CAEZWY010000022">
    <property type="protein sequence ID" value="CAB4667069.1"/>
    <property type="molecule type" value="Genomic_DNA"/>
</dbReference>
<dbReference type="GO" id="GO:0030246">
    <property type="term" value="F:carbohydrate binding"/>
    <property type="evidence" value="ECO:0007669"/>
    <property type="project" value="TreeGrafter"/>
</dbReference>
<protein>
    <submittedName>
        <fullName evidence="4">Unannotated protein</fullName>
    </submittedName>
</protein>
<dbReference type="PANTHER" id="PTHR30036:SF7">
    <property type="entry name" value="ABC TRANSPORTER PERIPLASMIC-BINDING PROTEIN YPHF"/>
    <property type="match status" value="1"/>
</dbReference>
<reference evidence="4" key="1">
    <citation type="submission" date="2020-05" db="EMBL/GenBank/DDBJ databases">
        <authorList>
            <person name="Chiriac C."/>
            <person name="Salcher M."/>
            <person name="Ghai R."/>
            <person name="Kavagutti S V."/>
        </authorList>
    </citation>
    <scope>NUCLEOTIDE SEQUENCE</scope>
</reference>
<dbReference type="AlphaFoldDB" id="A0A6J6FKZ0"/>
<dbReference type="SUPFAM" id="SSF53822">
    <property type="entry name" value="Periplasmic binding protein-like I"/>
    <property type="match status" value="1"/>
</dbReference>
<comment type="similarity">
    <text evidence="2">Belongs to the bacterial solute-binding protein 2 family.</text>
</comment>
<comment type="subcellular location">
    <subcellularLocation>
        <location evidence="1">Cell envelope</location>
    </subcellularLocation>
</comment>
<dbReference type="Pfam" id="PF13407">
    <property type="entry name" value="Peripla_BP_4"/>
    <property type="match status" value="1"/>
</dbReference>
<dbReference type="InterPro" id="IPR025997">
    <property type="entry name" value="SBP_2_dom"/>
</dbReference>
<dbReference type="PROSITE" id="PS51257">
    <property type="entry name" value="PROKAR_LIPOPROTEIN"/>
    <property type="match status" value="1"/>
</dbReference>
<dbReference type="Gene3D" id="3.40.50.2300">
    <property type="match status" value="2"/>
</dbReference>
<evidence type="ECO:0000256" key="2">
    <source>
        <dbReference type="ARBA" id="ARBA00007639"/>
    </source>
</evidence>
<evidence type="ECO:0000259" key="3">
    <source>
        <dbReference type="Pfam" id="PF13407"/>
    </source>
</evidence>
<sequence length="356" mass="36643">MVKKIKRDKAIFKILAIFSVSALLLSACSSKSDDTAATGDAGGTAASKVYTPMATAPCDLSGKSITFLSVLKGHPTLRLWQQGFLDQANALGFKSATIVSPDEPDWTKAVTLGEGVLATGTDGLVLGFVDPVEKDLIAKFAAKKIPVVIGHVQAKPEDYPGVIAYAAFDPKAWGSAAADAIGEKIGGKGTVAVTEGGFNPVEDAVASSFTAQMNAKYPDVKVLKPAEEGFDVPKAIAKAVAIAIANPDLVGAVGTTGGSPVTWAGASDQIGKPIWAIGPDATRPNLDAVRDGKILAVAAQPGYEEHQMAVDLVANAICGNAPAQFANDLPTPIIFADGLAPYYAVVDAIDARVAKQ</sequence>
<organism evidence="4">
    <name type="scientific">freshwater metagenome</name>
    <dbReference type="NCBI Taxonomy" id="449393"/>
    <lineage>
        <taxon>unclassified sequences</taxon>
        <taxon>metagenomes</taxon>
        <taxon>ecological metagenomes</taxon>
    </lineage>
</organism>
<dbReference type="InterPro" id="IPR050555">
    <property type="entry name" value="Bact_Solute-Bind_Prot2"/>
</dbReference>
<dbReference type="EMBL" id="CAFBNI010000032">
    <property type="protein sequence ID" value="CAB4943262.1"/>
    <property type="molecule type" value="Genomic_DNA"/>
</dbReference>
<dbReference type="GO" id="GO:0030288">
    <property type="term" value="C:outer membrane-bounded periplasmic space"/>
    <property type="evidence" value="ECO:0007669"/>
    <property type="project" value="TreeGrafter"/>
</dbReference>
<evidence type="ECO:0000313" key="4">
    <source>
        <dbReference type="EMBL" id="CAB4585148.1"/>
    </source>
</evidence>
<gene>
    <name evidence="4" type="ORF">UFOPK1791_00168</name>
    <name evidence="5" type="ORF">UFOPK2312_00351</name>
    <name evidence="6" type="ORF">UFOPK3783_00434</name>
</gene>
<evidence type="ECO:0000256" key="1">
    <source>
        <dbReference type="ARBA" id="ARBA00004196"/>
    </source>
</evidence>